<feature type="region of interest" description="Disordered" evidence="1">
    <location>
        <begin position="1"/>
        <end position="21"/>
    </location>
</feature>
<organism evidence="2 3">
    <name type="scientific">Streptomyces abyssalis</name>
    <dbReference type="NCBI Taxonomy" id="933944"/>
    <lineage>
        <taxon>Bacteria</taxon>
        <taxon>Bacillati</taxon>
        <taxon>Actinomycetota</taxon>
        <taxon>Actinomycetes</taxon>
        <taxon>Kitasatosporales</taxon>
        <taxon>Streptomycetaceae</taxon>
        <taxon>Streptomyces</taxon>
    </lineage>
</organism>
<keyword evidence="3" id="KW-1185">Reference proteome</keyword>
<sequence>MAISSGEGSHSKTVHGSTYEQARVRADEAAGLPYERPAPPPPPGWHRFDLIHCPPVEVPPLDDPRFAALRVSPPEGCVAADFGAYFGLKCERPGPRLLDAVAQVCAEIRSEHGLQMTDLGIQKMWEWCSDGTDGWGAEIVGQFLLMAADRGTELGYSVEDLVAFLRKSSGGASSARQVSPP</sequence>
<name>A0A1E7JR01_9ACTN</name>
<protein>
    <submittedName>
        <fullName evidence="2">Uncharacterized protein</fullName>
    </submittedName>
</protein>
<dbReference type="AlphaFoldDB" id="A0A1E7JR01"/>
<reference evidence="2 3" key="1">
    <citation type="journal article" date="2016" name="Front. Microbiol.">
        <title>Comparative Genomics Analysis of Streptomyces Species Reveals Their Adaptation to the Marine Environment and Their Diversity at the Genomic Level.</title>
        <authorList>
            <person name="Tian X."/>
            <person name="Zhang Z."/>
            <person name="Yang T."/>
            <person name="Chen M."/>
            <person name="Li J."/>
            <person name="Chen F."/>
            <person name="Yang J."/>
            <person name="Li W."/>
            <person name="Zhang B."/>
            <person name="Zhang Z."/>
            <person name="Wu J."/>
            <person name="Zhang C."/>
            <person name="Long L."/>
            <person name="Xiao J."/>
        </authorList>
    </citation>
    <scope>NUCLEOTIDE SEQUENCE [LARGE SCALE GENOMIC DNA]</scope>
    <source>
        <strain evidence="2 3">SCSIO 10390</strain>
    </source>
</reference>
<evidence type="ECO:0000313" key="2">
    <source>
        <dbReference type="EMBL" id="OEU90664.1"/>
    </source>
</evidence>
<proteinExistence type="predicted"/>
<evidence type="ECO:0000256" key="1">
    <source>
        <dbReference type="SAM" id="MobiDB-lite"/>
    </source>
</evidence>
<accession>A0A1E7JR01</accession>
<comment type="caution">
    <text evidence="2">The sequence shown here is derived from an EMBL/GenBank/DDBJ whole genome shotgun (WGS) entry which is preliminary data.</text>
</comment>
<gene>
    <name evidence="2" type="ORF">AN215_09525</name>
</gene>
<dbReference type="EMBL" id="LJGT01000038">
    <property type="protein sequence ID" value="OEU90664.1"/>
    <property type="molecule type" value="Genomic_DNA"/>
</dbReference>
<dbReference type="Proteomes" id="UP000176087">
    <property type="component" value="Unassembled WGS sequence"/>
</dbReference>
<evidence type="ECO:0000313" key="3">
    <source>
        <dbReference type="Proteomes" id="UP000176087"/>
    </source>
</evidence>